<evidence type="ECO:0000313" key="6">
    <source>
        <dbReference type="EMBL" id="SKC00692.1"/>
    </source>
</evidence>
<reference evidence="7" key="1">
    <citation type="submission" date="2017-02" db="EMBL/GenBank/DDBJ databases">
        <authorList>
            <person name="Varghese N."/>
            <person name="Submissions S."/>
        </authorList>
    </citation>
    <scope>NUCLEOTIDE SEQUENCE [LARGE SCALE GENOMIC DNA]</scope>
    <source>
        <strain evidence="7">R11H</strain>
    </source>
</reference>
<evidence type="ECO:0000256" key="1">
    <source>
        <dbReference type="ARBA" id="ARBA00007358"/>
    </source>
</evidence>
<dbReference type="InterPro" id="IPR056798">
    <property type="entry name" value="ADH_Fe_C"/>
</dbReference>
<evidence type="ECO:0000259" key="4">
    <source>
        <dbReference type="Pfam" id="PF00465"/>
    </source>
</evidence>
<keyword evidence="2" id="KW-0560">Oxidoreductase</keyword>
<comment type="similarity">
    <text evidence="1">Belongs to the iron-containing alcohol dehydrogenase family.</text>
</comment>
<gene>
    <name evidence="6" type="ORF">SAMN06295937_10481</name>
</gene>
<sequence length="355" mass="37050">MQLSFTYEANPGRTIFAPGSLASLGDELTRLGFSRALIICTPPQRDLAERINAMLGDRSAGIFDGALMHVPFETVVACRDVALKSLADCTVAIGGGSTTGLAKALALEDGLPIVAVPTTYAGSEMTPIWGMTKDRRKVTGRDKAVLPKTVIYDPELLVSLPASITGPSGLNAIAHAVEALYAPEANPITSLMAEEAIRAIGQGLPKSIETPNDIGARSSTLYGAWLAGATLGMVGMGLHHKICHTLGGTFDLPHADVHAIVLPYVAEFNASAAPGAMARVAMALGGLAASDAGRCLYDLRRKTCPKQSLASLGMAQSDIRHAAELASAGSYPNPRIASADDVERIIIEAFHGLQP</sequence>
<proteinExistence type="inferred from homology"/>
<dbReference type="AlphaFoldDB" id="A0A1T5FX31"/>
<dbReference type="SUPFAM" id="SSF56796">
    <property type="entry name" value="Dehydroquinate synthase-like"/>
    <property type="match status" value="1"/>
</dbReference>
<dbReference type="FunFam" id="3.40.50.1970:FF:000015">
    <property type="entry name" value="Maleylacetate reductase 1"/>
    <property type="match status" value="1"/>
</dbReference>
<organism evidence="6 7">
    <name type="scientific">Sphingopyxis flava</name>
    <dbReference type="NCBI Taxonomy" id="1507287"/>
    <lineage>
        <taxon>Bacteria</taxon>
        <taxon>Pseudomonadati</taxon>
        <taxon>Pseudomonadota</taxon>
        <taxon>Alphaproteobacteria</taxon>
        <taxon>Sphingomonadales</taxon>
        <taxon>Sphingomonadaceae</taxon>
        <taxon>Sphingopyxis</taxon>
    </lineage>
</organism>
<dbReference type="PANTHER" id="PTHR11496">
    <property type="entry name" value="ALCOHOL DEHYDROGENASE"/>
    <property type="match status" value="1"/>
</dbReference>
<name>A0A1T5FX31_9SPHN</name>
<dbReference type="CDD" id="cd08177">
    <property type="entry name" value="MAR"/>
    <property type="match status" value="1"/>
</dbReference>
<dbReference type="RefSeq" id="WP_020818760.1">
    <property type="nucleotide sequence ID" value="NZ_FUYP01000048.1"/>
</dbReference>
<dbReference type="EMBL" id="FUYP01000048">
    <property type="protein sequence ID" value="SKC00692.1"/>
    <property type="molecule type" value="Genomic_DNA"/>
</dbReference>
<dbReference type="GO" id="GO:0018506">
    <property type="term" value="F:maleylacetate reductase activity"/>
    <property type="evidence" value="ECO:0007669"/>
    <property type="project" value="InterPro"/>
</dbReference>
<feature type="domain" description="Alcohol dehydrogenase iron-type/glycerol dehydrogenase GldA" evidence="4">
    <location>
        <begin position="11"/>
        <end position="154"/>
    </location>
</feature>
<evidence type="ECO:0000259" key="5">
    <source>
        <dbReference type="Pfam" id="PF25137"/>
    </source>
</evidence>
<evidence type="ECO:0000256" key="2">
    <source>
        <dbReference type="ARBA" id="ARBA00023002"/>
    </source>
</evidence>
<dbReference type="OrthoDB" id="3812122at2"/>
<dbReference type="Gene3D" id="1.20.1090.10">
    <property type="entry name" value="Dehydroquinate synthase-like - alpha domain"/>
    <property type="match status" value="1"/>
</dbReference>
<evidence type="ECO:0000256" key="3">
    <source>
        <dbReference type="ARBA" id="ARBA00023027"/>
    </source>
</evidence>
<dbReference type="Gene3D" id="3.40.50.1970">
    <property type="match status" value="1"/>
</dbReference>
<dbReference type="InterPro" id="IPR034786">
    <property type="entry name" value="MAR"/>
</dbReference>
<dbReference type="Proteomes" id="UP000190044">
    <property type="component" value="Unassembled WGS sequence"/>
</dbReference>
<keyword evidence="7" id="KW-1185">Reference proteome</keyword>
<dbReference type="InterPro" id="IPR001670">
    <property type="entry name" value="ADH_Fe/GldA"/>
</dbReference>
<keyword evidence="3" id="KW-0520">NAD</keyword>
<dbReference type="Pfam" id="PF25137">
    <property type="entry name" value="ADH_Fe_C"/>
    <property type="match status" value="1"/>
</dbReference>
<protein>
    <submittedName>
        <fullName evidence="6">Maleylacetate reductase</fullName>
    </submittedName>
</protein>
<feature type="domain" description="Fe-containing alcohol dehydrogenase-like C-terminal" evidence="5">
    <location>
        <begin position="168"/>
        <end position="349"/>
    </location>
</feature>
<dbReference type="GO" id="GO:0046872">
    <property type="term" value="F:metal ion binding"/>
    <property type="evidence" value="ECO:0007669"/>
    <property type="project" value="InterPro"/>
</dbReference>
<evidence type="ECO:0000313" key="7">
    <source>
        <dbReference type="Proteomes" id="UP000190044"/>
    </source>
</evidence>
<dbReference type="InterPro" id="IPR039697">
    <property type="entry name" value="Alcohol_dehydrogenase_Fe"/>
</dbReference>
<accession>A0A1T5FX31</accession>
<dbReference type="Pfam" id="PF00465">
    <property type="entry name" value="Fe-ADH"/>
    <property type="match status" value="1"/>
</dbReference>
<dbReference type="GO" id="GO:0004022">
    <property type="term" value="F:alcohol dehydrogenase (NAD+) activity"/>
    <property type="evidence" value="ECO:0007669"/>
    <property type="project" value="TreeGrafter"/>
</dbReference>
<dbReference type="PANTHER" id="PTHR11496:SF102">
    <property type="entry name" value="ALCOHOL DEHYDROGENASE 4"/>
    <property type="match status" value="1"/>
</dbReference>